<keyword evidence="1" id="KW-0489">Methyltransferase</keyword>
<gene>
    <name evidence="1" type="ORF">mc_438</name>
</gene>
<protein>
    <submittedName>
        <fullName evidence="1">Divergent methyltransferase</fullName>
    </submittedName>
</protein>
<proteinExistence type="predicted"/>
<dbReference type="GO" id="GO:0032259">
    <property type="term" value="P:methylation"/>
    <property type="evidence" value="ECO:0007669"/>
    <property type="project" value="UniProtKB-KW"/>
</dbReference>
<dbReference type="Gene3D" id="3.40.50.12760">
    <property type="match status" value="1"/>
</dbReference>
<accession>A0A2P1ELQ6</accession>
<reference evidence="2" key="1">
    <citation type="submission" date="2018-01" db="EMBL/GenBank/DDBJ databases">
        <title>Testimony of 'menage a trois' revealed by the proteome of Megavirus virophage.</title>
        <authorList>
            <person name="Jeudy S."/>
            <person name="Bertaux L."/>
            <person name="Alempic J.-M."/>
            <person name="Lartigue A."/>
            <person name="Legendre M."/>
            <person name="Philippe N."/>
            <person name="Beucher L."/>
            <person name="Biondi E."/>
            <person name="Juul S."/>
            <person name="Turner D."/>
            <person name="Coute Y."/>
            <person name="Claverie J.-M."/>
            <person name="Abergel C."/>
        </authorList>
    </citation>
    <scope>NUCLEOTIDE SEQUENCE [LARGE SCALE GENOMIC DNA]</scope>
</reference>
<keyword evidence="1" id="KW-0808">Transferase</keyword>
<keyword evidence="2" id="KW-1185">Reference proteome</keyword>
<sequence length="342" mass="39682">MNPVIFMLPTSDLVDIKESELVYDSQPSPKLIKYGFNNINEELDILSLTSNPYYRAGLNFDFERNDDNSIVSIASKFFNYSGFNKKYAEFWEIINNFKLLDNSNNIATSHPEIVTNISVNYNKLRNKDYKHQIFGLDTNKKCNLVIDRFSDVDVEENAVVQYIINHLNNLFNIQQVGSNMVIQMFSTQTQTTAEFIYYLSSLYNQAYLMRPIISSDFSDEKYLVLIGLKQIPIFPDFLNSEDTYILSFGLNVPGDIMSIIQCINSYIMPKKYIRYNKIKQYLDTKVYEGATYQDMINSQNKDVQDWINTYTDLSNINTMLDKNIEFTSKNCLLESGLSDLLN</sequence>
<evidence type="ECO:0000313" key="2">
    <source>
        <dbReference type="Proteomes" id="UP000289600"/>
    </source>
</evidence>
<evidence type="ECO:0000313" key="1">
    <source>
        <dbReference type="EMBL" id="AVL94824.1"/>
    </source>
</evidence>
<dbReference type="Proteomes" id="UP000289600">
    <property type="component" value="Segment"/>
</dbReference>
<dbReference type="GO" id="GO:0008168">
    <property type="term" value="F:methyltransferase activity"/>
    <property type="evidence" value="ECO:0007669"/>
    <property type="project" value="UniProtKB-KW"/>
</dbReference>
<organism evidence="1 2">
    <name type="scientific">Moumouvirus australiensis</name>
    <dbReference type="NCBI Taxonomy" id="2109587"/>
    <lineage>
        <taxon>Viruses</taxon>
        <taxon>Varidnaviria</taxon>
        <taxon>Bamfordvirae</taxon>
        <taxon>Nucleocytoviricota</taxon>
        <taxon>Megaviricetes</taxon>
        <taxon>Imitervirales</taxon>
        <taxon>Mimiviridae</taxon>
        <taxon>Megamimivirinae</taxon>
        <taxon>Moumouvirus</taxon>
        <taxon>Moumouvirus australiense</taxon>
    </lineage>
</organism>
<name>A0A2P1ELQ6_9VIRU</name>
<dbReference type="EMBL" id="MG807320">
    <property type="protein sequence ID" value="AVL94824.1"/>
    <property type="molecule type" value="Genomic_DNA"/>
</dbReference>